<organism evidence="1 2">
    <name type="scientific">Diphasiastrum complanatum</name>
    <name type="common">Issler's clubmoss</name>
    <name type="synonym">Lycopodium complanatum</name>
    <dbReference type="NCBI Taxonomy" id="34168"/>
    <lineage>
        <taxon>Eukaryota</taxon>
        <taxon>Viridiplantae</taxon>
        <taxon>Streptophyta</taxon>
        <taxon>Embryophyta</taxon>
        <taxon>Tracheophyta</taxon>
        <taxon>Lycopodiopsida</taxon>
        <taxon>Lycopodiales</taxon>
        <taxon>Lycopodiaceae</taxon>
        <taxon>Lycopodioideae</taxon>
        <taxon>Diphasiastrum</taxon>
    </lineage>
</organism>
<dbReference type="Proteomes" id="UP001162992">
    <property type="component" value="Chromosome 9"/>
</dbReference>
<sequence>MTKSNQLTMERIPSNQTPLQRPNTDLTPFRRSEADNQFVSSNDVRNVEADCGYTYSELQIAHKDGWGPCKMLNYLLELYRPPQHFVHRWFLVLDKILKRGFGGPYRIRVFIDKPDATAETDCSDQHFAGEISIFARSSNVRCANCDKRKYMRASLNLTKTMVQLGITTAPEMNAEGTAPSGNPLSGSEAITLVFVSPTGAQLCPDPIGWGGPNRLIYKISISFSFSRWPKWQPMKIFSYLAEHPPRASASCPLAIGVPLRHLMSSLHRRGPCHPPPQVVLVLFTPSGTPTAPWKGEIELEPVLANSFLSYPRKGL</sequence>
<keyword evidence="2" id="KW-1185">Reference proteome</keyword>
<name>A0ACC2CQB0_DIPCM</name>
<dbReference type="EMBL" id="CM055100">
    <property type="protein sequence ID" value="KAJ7544201.1"/>
    <property type="molecule type" value="Genomic_DNA"/>
</dbReference>
<comment type="caution">
    <text evidence="1">The sequence shown here is derived from an EMBL/GenBank/DDBJ whole genome shotgun (WGS) entry which is preliminary data.</text>
</comment>
<accession>A0ACC2CQB0</accession>
<evidence type="ECO:0000313" key="1">
    <source>
        <dbReference type="EMBL" id="KAJ7544201.1"/>
    </source>
</evidence>
<reference evidence="2" key="1">
    <citation type="journal article" date="2024" name="Proc. Natl. Acad. Sci. U.S.A.">
        <title>Extraordinary preservation of gene collinearity over three hundred million years revealed in homosporous lycophytes.</title>
        <authorList>
            <person name="Li C."/>
            <person name="Wickell D."/>
            <person name="Kuo L.Y."/>
            <person name="Chen X."/>
            <person name="Nie B."/>
            <person name="Liao X."/>
            <person name="Peng D."/>
            <person name="Ji J."/>
            <person name="Jenkins J."/>
            <person name="Williams M."/>
            <person name="Shu S."/>
            <person name="Plott C."/>
            <person name="Barry K."/>
            <person name="Rajasekar S."/>
            <person name="Grimwood J."/>
            <person name="Han X."/>
            <person name="Sun S."/>
            <person name="Hou Z."/>
            <person name="He W."/>
            <person name="Dai G."/>
            <person name="Sun C."/>
            <person name="Schmutz J."/>
            <person name="Leebens-Mack J.H."/>
            <person name="Li F.W."/>
            <person name="Wang L."/>
        </authorList>
    </citation>
    <scope>NUCLEOTIDE SEQUENCE [LARGE SCALE GENOMIC DNA]</scope>
    <source>
        <strain evidence="2">cv. PW_Plant_1</strain>
    </source>
</reference>
<protein>
    <submittedName>
        <fullName evidence="1">Uncharacterized protein</fullName>
    </submittedName>
</protein>
<proteinExistence type="predicted"/>
<evidence type="ECO:0000313" key="2">
    <source>
        <dbReference type="Proteomes" id="UP001162992"/>
    </source>
</evidence>
<gene>
    <name evidence="1" type="ORF">O6H91_09G069300</name>
</gene>